<dbReference type="STRING" id="196164.gene:10740674"/>
<keyword evidence="2" id="KW-1185">Reference proteome</keyword>
<accession>C8NKK1</accession>
<organism evidence="1 2">
    <name type="scientific">Corynebacterium efficiens (strain DSM 44549 / YS-314 / AJ 12310 / JCM 11189 / NBRC 100395)</name>
    <dbReference type="NCBI Taxonomy" id="196164"/>
    <lineage>
        <taxon>Bacteria</taxon>
        <taxon>Bacillati</taxon>
        <taxon>Actinomycetota</taxon>
        <taxon>Actinomycetes</taxon>
        <taxon>Mycobacteriales</taxon>
        <taxon>Corynebacteriaceae</taxon>
        <taxon>Corynebacterium</taxon>
    </lineage>
</organism>
<sequence>MAPVTVGPGLKTLETLQRSPPPWSRGLSRCEPDWGIALWAVLFRPPGHGVGCVHHRESPRVVGVIFKELMKIARWEV</sequence>
<dbReference type="Proteomes" id="UP000001409">
    <property type="component" value="Chromosome"/>
</dbReference>
<accession>Q8FTV1</accession>
<protein>
    <submittedName>
        <fullName evidence="1">Uncharacterized protein</fullName>
    </submittedName>
</protein>
<proteinExistence type="predicted"/>
<reference evidence="1 2" key="1">
    <citation type="journal article" date="2003" name="Genome Res.">
        <title>Comparative complete genome sequence analysis of the amino acid replacements responsible for the thermostability of Corynebacterium efficiens.</title>
        <authorList>
            <person name="Nishio Y."/>
            <person name="Nakamura Y."/>
            <person name="Kawarabayasi Y."/>
            <person name="Usuda Y."/>
            <person name="Kimura E."/>
            <person name="Sugimoto S."/>
            <person name="Matsui K."/>
            <person name="Yamagishi A."/>
            <person name="Kikuchi H."/>
            <person name="Ikeo K."/>
            <person name="Gojobori T."/>
        </authorList>
    </citation>
    <scope>NUCLEOTIDE SEQUENCE [LARGE SCALE GENOMIC DNA]</scope>
    <source>
        <strain evidence="2">DSM 44549 / YS-314 / AJ 12310 / JCM 11189 / NBRC 100395</strain>
    </source>
</reference>
<dbReference type="EMBL" id="BA000035">
    <property type="protein sequence ID" value="BAC17087.1"/>
    <property type="molecule type" value="Genomic_DNA"/>
</dbReference>
<name>Q8FTV1_COREF</name>
<evidence type="ECO:0000313" key="2">
    <source>
        <dbReference type="Proteomes" id="UP000001409"/>
    </source>
</evidence>
<dbReference type="AlphaFoldDB" id="Q8FTV1"/>
<evidence type="ECO:0000313" key="1">
    <source>
        <dbReference type="EMBL" id="BAC17087.1"/>
    </source>
</evidence>
<dbReference type="KEGG" id="cef:CE0277"/>
<dbReference type="HOGENOM" id="CLU_2632122_0_0_11"/>